<proteinExistence type="predicted"/>
<evidence type="ECO:0000313" key="1">
    <source>
        <dbReference type="EMBL" id="KAL0879305.1"/>
    </source>
</evidence>
<sequence length="90" mass="10428">MAGEEWFRSFMKRNPALSVRVVQATSLARATSFNKTNVEAFFDNLKTVMDRHTYEPQDIFNVDETGVTTVQKPDRVIARRRIRQVSSYIS</sequence>
<comment type="caution">
    <text evidence="1">The sequence shown here is derived from an EMBL/GenBank/DDBJ whole genome shotgun (WGS) entry which is preliminary data.</text>
</comment>
<dbReference type="Proteomes" id="UP001549920">
    <property type="component" value="Unassembled WGS sequence"/>
</dbReference>
<dbReference type="EMBL" id="JBEUOH010000014">
    <property type="protein sequence ID" value="KAL0879305.1"/>
    <property type="molecule type" value="Genomic_DNA"/>
</dbReference>
<name>A0ABR3HRX3_LOXSC</name>
<keyword evidence="2" id="KW-1185">Reference proteome</keyword>
<evidence type="ECO:0000313" key="2">
    <source>
        <dbReference type="Proteomes" id="UP001549920"/>
    </source>
</evidence>
<accession>A0ABR3HRX3</accession>
<organism evidence="1 2">
    <name type="scientific">Loxostege sticticalis</name>
    <name type="common">Beet webworm moth</name>
    <dbReference type="NCBI Taxonomy" id="481309"/>
    <lineage>
        <taxon>Eukaryota</taxon>
        <taxon>Metazoa</taxon>
        <taxon>Ecdysozoa</taxon>
        <taxon>Arthropoda</taxon>
        <taxon>Hexapoda</taxon>
        <taxon>Insecta</taxon>
        <taxon>Pterygota</taxon>
        <taxon>Neoptera</taxon>
        <taxon>Endopterygota</taxon>
        <taxon>Lepidoptera</taxon>
        <taxon>Glossata</taxon>
        <taxon>Ditrysia</taxon>
        <taxon>Pyraloidea</taxon>
        <taxon>Crambidae</taxon>
        <taxon>Pyraustinae</taxon>
        <taxon>Loxostege</taxon>
    </lineage>
</organism>
<evidence type="ECO:0008006" key="3">
    <source>
        <dbReference type="Google" id="ProtNLM"/>
    </source>
</evidence>
<protein>
    <recommendedName>
        <fullName evidence="3">HTH CENPB-type domain-containing protein</fullName>
    </recommendedName>
</protein>
<reference evidence="1 2" key="1">
    <citation type="submission" date="2024-06" db="EMBL/GenBank/DDBJ databases">
        <title>A chromosome-level genome assembly of beet webworm, Loxostege sticticalis.</title>
        <authorList>
            <person name="Zhang Y."/>
        </authorList>
    </citation>
    <scope>NUCLEOTIDE SEQUENCE [LARGE SCALE GENOMIC DNA]</scope>
    <source>
        <strain evidence="1">AQ026</strain>
        <tissue evidence="1">Whole body</tissue>
    </source>
</reference>
<gene>
    <name evidence="1" type="ORF">ABMA27_003084</name>
</gene>